<dbReference type="InterPro" id="IPR039111">
    <property type="entry name" value="STAP1/STAP2"/>
</dbReference>
<dbReference type="GO" id="GO:0035591">
    <property type="term" value="F:signaling adaptor activity"/>
    <property type="evidence" value="ECO:0007669"/>
    <property type="project" value="InterPro"/>
</dbReference>
<sequence>MALALRPPRVPKPKSSLLSHYHESFLEKKGPRDRDYKKFWAGLQGLTLYFYNSNRDSQVRMEMKAQELAHLGPRDQAEDVDGMSKTGGLRGHRPGAQTLSTVPPACGEARPRSVCEAHR</sequence>
<proteinExistence type="predicted"/>
<dbReference type="Proteomes" id="UP000248484">
    <property type="component" value="Unplaced"/>
</dbReference>
<dbReference type="GeneID" id="129391943"/>
<accession>A0A9W2WK20</accession>
<dbReference type="OrthoDB" id="6086001at2759"/>
<name>A0A9W2WK20_PHYMC</name>
<evidence type="ECO:0000313" key="3">
    <source>
        <dbReference type="RefSeq" id="XP_054939519.1"/>
    </source>
</evidence>
<keyword evidence="2" id="KW-1185">Reference proteome</keyword>
<dbReference type="RefSeq" id="XP_054939519.1">
    <property type="nucleotide sequence ID" value="XM_055083544.1"/>
</dbReference>
<feature type="region of interest" description="Disordered" evidence="1">
    <location>
        <begin position="71"/>
        <end position="119"/>
    </location>
</feature>
<evidence type="ECO:0000313" key="2">
    <source>
        <dbReference type="Proteomes" id="UP000248484"/>
    </source>
</evidence>
<protein>
    <submittedName>
        <fullName evidence="3">Signal-transducing adaptor protein 2-like isoform X1</fullName>
    </submittedName>
</protein>
<dbReference type="InterPro" id="IPR011993">
    <property type="entry name" value="PH-like_dom_sf"/>
</dbReference>
<feature type="compositionally biased region" description="Basic and acidic residues" evidence="1">
    <location>
        <begin position="109"/>
        <end position="119"/>
    </location>
</feature>
<reference evidence="3" key="1">
    <citation type="submission" date="2025-08" db="UniProtKB">
        <authorList>
            <consortium name="RefSeq"/>
        </authorList>
    </citation>
    <scope>IDENTIFICATION</scope>
    <source>
        <tissue evidence="3">Muscle</tissue>
    </source>
</reference>
<gene>
    <name evidence="3" type="primary">LOC129391943</name>
</gene>
<dbReference type="Gene3D" id="2.30.29.30">
    <property type="entry name" value="Pleckstrin-homology domain (PH domain)/Phosphotyrosine-binding domain (PTB)"/>
    <property type="match status" value="1"/>
</dbReference>
<dbReference type="PANTHER" id="PTHR16186">
    <property type="entry name" value="SIGNAL-TRANSDUCING ADAPTOR PROTEIN-RELATED"/>
    <property type="match status" value="1"/>
</dbReference>
<evidence type="ECO:0000256" key="1">
    <source>
        <dbReference type="SAM" id="MobiDB-lite"/>
    </source>
</evidence>
<dbReference type="PANTHER" id="PTHR16186:SF11">
    <property type="entry name" value="SIGNAL-TRANSDUCING ADAPTOR PROTEIN 2"/>
    <property type="match status" value="1"/>
</dbReference>
<organism evidence="2 3">
    <name type="scientific">Physeter macrocephalus</name>
    <name type="common">Sperm whale</name>
    <name type="synonym">Physeter catodon</name>
    <dbReference type="NCBI Taxonomy" id="9755"/>
    <lineage>
        <taxon>Eukaryota</taxon>
        <taxon>Metazoa</taxon>
        <taxon>Chordata</taxon>
        <taxon>Craniata</taxon>
        <taxon>Vertebrata</taxon>
        <taxon>Euteleostomi</taxon>
        <taxon>Mammalia</taxon>
        <taxon>Eutheria</taxon>
        <taxon>Laurasiatheria</taxon>
        <taxon>Artiodactyla</taxon>
        <taxon>Whippomorpha</taxon>
        <taxon>Cetacea</taxon>
        <taxon>Odontoceti</taxon>
        <taxon>Physeteridae</taxon>
        <taxon>Physeter</taxon>
    </lineage>
</organism>
<dbReference type="AlphaFoldDB" id="A0A9W2WK20"/>
<dbReference type="SUPFAM" id="SSF50729">
    <property type="entry name" value="PH domain-like"/>
    <property type="match status" value="1"/>
</dbReference>
<dbReference type="KEGG" id="pcad:129391943"/>